<accession>A0A974CFZ4</accession>
<reference evidence="2" key="1">
    <citation type="journal article" date="2016" name="Nature">
        <title>Genome evolution in the allotetraploid frog Xenopus laevis.</title>
        <authorList>
            <person name="Session A.M."/>
            <person name="Uno Y."/>
            <person name="Kwon T."/>
            <person name="Chapman J.A."/>
            <person name="Toyoda A."/>
            <person name="Takahashi S."/>
            <person name="Fukui A."/>
            <person name="Hikosaka A."/>
            <person name="Suzuki A."/>
            <person name="Kondo M."/>
            <person name="van Heeringen S.J."/>
            <person name="Quigley I."/>
            <person name="Heinz S."/>
            <person name="Ogino H."/>
            <person name="Ochi H."/>
            <person name="Hellsten U."/>
            <person name="Lyons J.B."/>
            <person name="Simakov O."/>
            <person name="Putnam N."/>
            <person name="Stites J."/>
            <person name="Kuroki Y."/>
            <person name="Tanaka T."/>
            <person name="Michiue T."/>
            <person name="Watanabe M."/>
            <person name="Bogdanovic O."/>
            <person name="Lister R."/>
            <person name="Georgiou G."/>
            <person name="Paranjpe S.S."/>
            <person name="van Kruijsbergen I."/>
            <person name="Shu S."/>
            <person name="Carlson J."/>
            <person name="Kinoshita T."/>
            <person name="Ohta Y."/>
            <person name="Mawaribuchi S."/>
            <person name="Jenkins J."/>
            <person name="Grimwood J."/>
            <person name="Schmutz J."/>
            <person name="Mitros T."/>
            <person name="Mozaffari S.V."/>
            <person name="Suzuki Y."/>
            <person name="Haramoto Y."/>
            <person name="Yamamoto T.S."/>
            <person name="Takagi C."/>
            <person name="Heald R."/>
            <person name="Miller K."/>
            <person name="Haudenschild C."/>
            <person name="Kitzman J."/>
            <person name="Nakayama T."/>
            <person name="Izutsu Y."/>
            <person name="Robert J."/>
            <person name="Fortriede J."/>
            <person name="Burns K."/>
            <person name="Lotay V."/>
            <person name="Karimi K."/>
            <person name="Yasuoka Y."/>
            <person name="Dichmann D.S."/>
            <person name="Flajnik M.F."/>
            <person name="Houston D.W."/>
            <person name="Shendure J."/>
            <person name="DuPasquier L."/>
            <person name="Vize P.D."/>
            <person name="Zorn A.M."/>
            <person name="Ito M."/>
            <person name="Marcotte E.M."/>
            <person name="Wallingford J.B."/>
            <person name="Ito Y."/>
            <person name="Asashima M."/>
            <person name="Ueno N."/>
            <person name="Matsuda Y."/>
            <person name="Veenstra G.J."/>
            <person name="Fujiyama A."/>
            <person name="Harland R.M."/>
            <person name="Taira M."/>
            <person name="Rokhsar D.S."/>
        </authorList>
    </citation>
    <scope>NUCLEOTIDE SEQUENCE [LARGE SCALE GENOMIC DNA]</scope>
    <source>
        <strain evidence="2">J</strain>
    </source>
</reference>
<dbReference type="AlphaFoldDB" id="A0A974CFZ4"/>
<dbReference type="EMBL" id="CM004478">
    <property type="protein sequence ID" value="OCT71910.1"/>
    <property type="molecule type" value="Genomic_DNA"/>
</dbReference>
<proteinExistence type="predicted"/>
<name>A0A974CFZ4_XENLA</name>
<protein>
    <submittedName>
        <fullName evidence="1">Uncharacterized protein</fullName>
    </submittedName>
</protein>
<evidence type="ECO:0000313" key="2">
    <source>
        <dbReference type="Proteomes" id="UP000694892"/>
    </source>
</evidence>
<organism evidence="1 2">
    <name type="scientific">Xenopus laevis</name>
    <name type="common">African clawed frog</name>
    <dbReference type="NCBI Taxonomy" id="8355"/>
    <lineage>
        <taxon>Eukaryota</taxon>
        <taxon>Metazoa</taxon>
        <taxon>Chordata</taxon>
        <taxon>Craniata</taxon>
        <taxon>Vertebrata</taxon>
        <taxon>Euteleostomi</taxon>
        <taxon>Amphibia</taxon>
        <taxon>Batrachia</taxon>
        <taxon>Anura</taxon>
        <taxon>Pipoidea</taxon>
        <taxon>Pipidae</taxon>
        <taxon>Xenopodinae</taxon>
        <taxon>Xenopus</taxon>
        <taxon>Xenopus</taxon>
    </lineage>
</organism>
<gene>
    <name evidence="1" type="ORF">XELAEV_18034887mg</name>
</gene>
<evidence type="ECO:0000313" key="1">
    <source>
        <dbReference type="EMBL" id="OCT71910.1"/>
    </source>
</evidence>
<dbReference type="Proteomes" id="UP000694892">
    <property type="component" value="Chromosome 7L"/>
</dbReference>
<sequence>MYFEEQVHVEERKKAIKQLLKCDRSNMLVPDFQPTIYSIFYLVIMHEEAGPAPHQGVGLPPFLEKIQTFL</sequence>